<feature type="compositionally biased region" description="Polar residues" evidence="2">
    <location>
        <begin position="225"/>
        <end position="236"/>
    </location>
</feature>
<evidence type="ECO:0000313" key="8">
    <source>
        <dbReference type="Proteomes" id="UP000784919"/>
    </source>
</evidence>
<feature type="region of interest" description="Disordered" evidence="2">
    <location>
        <begin position="1"/>
        <end position="375"/>
    </location>
</feature>
<feature type="compositionally biased region" description="Polar residues" evidence="2">
    <location>
        <begin position="178"/>
        <end position="191"/>
    </location>
</feature>
<keyword evidence="3" id="KW-0472">Membrane</keyword>
<gene>
    <name evidence="5" type="ORF">E4U56_003277</name>
    <name evidence="6" type="ORF">E4U57_003728</name>
</gene>
<dbReference type="Proteomes" id="UP000784919">
    <property type="component" value="Unassembled WGS sequence"/>
</dbReference>
<reference evidence="5 7" key="1">
    <citation type="journal article" date="2020" name="bioRxiv">
        <title>Whole genome comparisons of ergot fungi reveals the divergence and evolution of species within the genus Claviceps are the result of varying mechanisms driving genome evolution and host range expansion.</title>
        <authorList>
            <person name="Wyka S.A."/>
            <person name="Mondo S.J."/>
            <person name="Liu M."/>
            <person name="Dettman J."/>
            <person name="Nalam V."/>
            <person name="Broders K.D."/>
        </authorList>
    </citation>
    <scope>NUCLEOTIDE SEQUENCE</scope>
    <source>
        <strain evidence="5">CCC 1102</strain>
        <strain evidence="6 7">LM583</strain>
    </source>
</reference>
<keyword evidence="1" id="KW-0245">EGF-like domain</keyword>
<proteinExistence type="predicted"/>
<dbReference type="PANTHER" id="PTHR17178">
    <property type="entry name" value="SECRETORY GRANULE PROTEOGLYCAN CORE PROTEIN"/>
    <property type="match status" value="1"/>
</dbReference>
<protein>
    <recommendedName>
        <fullName evidence="4">EGF-like domain-containing protein</fullName>
    </recommendedName>
</protein>
<evidence type="ECO:0000256" key="2">
    <source>
        <dbReference type="SAM" id="MobiDB-lite"/>
    </source>
</evidence>
<keyword evidence="3" id="KW-0812">Transmembrane</keyword>
<dbReference type="PROSITE" id="PS50026">
    <property type="entry name" value="EGF_3"/>
    <property type="match status" value="1"/>
</dbReference>
<comment type="caution">
    <text evidence="5">The sequence shown here is derived from an EMBL/GenBank/DDBJ whole genome shotgun (WGS) entry which is preliminary data.</text>
</comment>
<sequence>MSKAYNGNDMDPSYNSPGSVRRAREQAQGMLYRDHNQTQRPPPLLNPRPVEAAPRSRPLLIQTGPQPRPRKGGPPLGPPLRFESNPEHRIPRPRQEPQWPLTGQSVPPPVQPESNWQPRPPGRPQQMPRRPPRPSPSRIPSMLDQSRPQQPTPNFVSRPTAPDYSHDSTLDSYDVSIPSGSSARQTISTMGTIPDVPVPAPASESASAANPRKNAALGPPPSSRRGASTFYSSASYVSPIAEETPRMNPHESLASSSAMPDQSRSEAPRSHSPMYEEAFYEESFTEKSRESTFDDYGDESQLVRSASLGRKGKPALVNTKPSGQGAVNAGEETVSSLQTTTENDPYLTQGTSSSETIPASRNLPRSHKQTTHGDSISSDAILKAFAAASSSDVKESIPLADAPRQPRRLSAMRRPPRLDMDAVRAAEARGSLTSLPDLILRATRLASMIDKGKRPASRLDALDAWTSSEKDERHKSGFSDMLAAFPPPVHTPRNNVASRLSWLRNSGWPGVKVQDGPGHSRTPSGQMVTKPKRRCCGLPIWAFILLVILALCIIAAAVVLPLEFFVFKNLGSSDNNTTPQPSLSQCQQTLPCLNGGRSLFAQDKCSCICTNGFTGPTCGGGGSTGCAMTDLVSMDGQSHIQNVTLGRAIPRLIAGANQNYSVPLFGTTILARFNSENLSCIAQNSLVTFDGRSTRLGQPTDEVDDLSDKQANMVSNADVEHFPPISVLSLARPVSTGGEGPQEGTGIATPATPMKATTTNSPGWAPAITPNSPNSSTEKELPQTLVVDTGSVATRRSDPTTSAFLVTEEKADFARVAMLYILQEGSVEKAISAQGELQQLFSRVSRSKKERGMEVSILEASNLDLGSGYNINMVDLTVNVGKGAVGRGTIKARHVQRSFLA</sequence>
<feature type="disulfide bond" evidence="1">
    <location>
        <begin position="609"/>
        <end position="618"/>
    </location>
</feature>
<evidence type="ECO:0000313" key="5">
    <source>
        <dbReference type="EMBL" id="KAG5962625.1"/>
    </source>
</evidence>
<evidence type="ECO:0000313" key="7">
    <source>
        <dbReference type="Proteomes" id="UP000742024"/>
    </source>
</evidence>
<feature type="compositionally biased region" description="Polar residues" evidence="2">
    <location>
        <begin position="253"/>
        <end position="262"/>
    </location>
</feature>
<evidence type="ECO:0000256" key="3">
    <source>
        <dbReference type="SAM" id="Phobius"/>
    </source>
</evidence>
<keyword evidence="7" id="KW-1185">Reference proteome</keyword>
<dbReference type="EMBL" id="SRPS01000216">
    <property type="protein sequence ID" value="KAG5962625.1"/>
    <property type="molecule type" value="Genomic_DNA"/>
</dbReference>
<evidence type="ECO:0000256" key="1">
    <source>
        <dbReference type="PROSITE-ProRule" id="PRU00076"/>
    </source>
</evidence>
<dbReference type="PANTHER" id="PTHR17178:SF0">
    <property type="entry name" value="SERGLYCIN"/>
    <property type="match status" value="1"/>
</dbReference>
<dbReference type="PROSITE" id="PS00022">
    <property type="entry name" value="EGF_1"/>
    <property type="match status" value="1"/>
</dbReference>
<feature type="region of interest" description="Disordered" evidence="2">
    <location>
        <begin position="734"/>
        <end position="781"/>
    </location>
</feature>
<feature type="domain" description="EGF-like" evidence="4">
    <location>
        <begin position="582"/>
        <end position="619"/>
    </location>
</feature>
<evidence type="ECO:0000313" key="6">
    <source>
        <dbReference type="EMBL" id="KAG5965728.1"/>
    </source>
</evidence>
<evidence type="ECO:0000259" key="4">
    <source>
        <dbReference type="PROSITE" id="PS50026"/>
    </source>
</evidence>
<dbReference type="OrthoDB" id="283575at2759"/>
<comment type="caution">
    <text evidence="1">Lacks conserved residue(s) required for the propagation of feature annotation.</text>
</comment>
<accession>A0A9P7MP19</accession>
<feature type="transmembrane region" description="Helical" evidence="3">
    <location>
        <begin position="540"/>
        <end position="562"/>
    </location>
</feature>
<dbReference type="EMBL" id="SRPR01000028">
    <property type="protein sequence ID" value="KAG5965728.1"/>
    <property type="molecule type" value="Genomic_DNA"/>
</dbReference>
<feature type="compositionally biased region" description="Low complexity" evidence="2">
    <location>
        <begin position="748"/>
        <end position="759"/>
    </location>
</feature>
<dbReference type="AlphaFoldDB" id="A0A9P7MP19"/>
<feature type="compositionally biased region" description="Basic and acidic residues" evidence="2">
    <location>
        <begin position="84"/>
        <end position="95"/>
    </location>
</feature>
<feature type="compositionally biased region" description="Low complexity" evidence="2">
    <location>
        <begin position="201"/>
        <end position="211"/>
    </location>
</feature>
<dbReference type="PROSITE" id="PS01186">
    <property type="entry name" value="EGF_2"/>
    <property type="match status" value="1"/>
</dbReference>
<keyword evidence="1" id="KW-1015">Disulfide bond</keyword>
<organism evidence="5 8">
    <name type="scientific">Claviceps arundinis</name>
    <dbReference type="NCBI Taxonomy" id="1623583"/>
    <lineage>
        <taxon>Eukaryota</taxon>
        <taxon>Fungi</taxon>
        <taxon>Dikarya</taxon>
        <taxon>Ascomycota</taxon>
        <taxon>Pezizomycotina</taxon>
        <taxon>Sordariomycetes</taxon>
        <taxon>Hypocreomycetidae</taxon>
        <taxon>Hypocreales</taxon>
        <taxon>Clavicipitaceae</taxon>
        <taxon>Claviceps</taxon>
    </lineage>
</organism>
<dbReference type="InterPro" id="IPR000742">
    <property type="entry name" value="EGF"/>
</dbReference>
<feature type="compositionally biased region" description="Polar residues" evidence="2">
    <location>
        <begin position="143"/>
        <end position="157"/>
    </location>
</feature>
<name>A0A9P7MP19_9HYPO</name>
<dbReference type="Proteomes" id="UP000742024">
    <property type="component" value="Unassembled WGS sequence"/>
</dbReference>
<keyword evidence="3" id="KW-1133">Transmembrane helix</keyword>
<feature type="compositionally biased region" description="Polar residues" evidence="2">
    <location>
        <begin position="333"/>
        <end position="359"/>
    </location>
</feature>